<dbReference type="Pfam" id="PF26061">
    <property type="entry name" value="DUF8021"/>
    <property type="match status" value="1"/>
</dbReference>
<feature type="chain" id="PRO_5042256661" description="DUF8021 domain-containing protein" evidence="1">
    <location>
        <begin position="31"/>
        <end position="288"/>
    </location>
</feature>
<sequence>MGIHANFTMPLSSRISTWVTLGVVVATGNCATVCDRETLRAATNRYLIAQSTGQVGWLQSALATNATYWENLVKLDITNSTLSQSLRVDYSRTSIDTTQCATYTELIATDARKPYTIAMQLRFDPSSSKITKLDGIVTTTGDFYFNASHALHYALREDWSPISTEKQDSRAALQAAADAYYDVFVDKTVKVPWGTPCTRLEGGYLDADGDCNTDIPDVTIHTVDRRYVIDETLGTVDVISNFGILGPDSHEFRIVNGTIRAIHSMTLCRPNFNCGVAMPDILSQDIGF</sequence>
<evidence type="ECO:0000259" key="2">
    <source>
        <dbReference type="Pfam" id="PF26061"/>
    </source>
</evidence>
<accession>A0AAE0NR82</accession>
<organism evidence="3 4">
    <name type="scientific">Podospora didyma</name>
    <dbReference type="NCBI Taxonomy" id="330526"/>
    <lineage>
        <taxon>Eukaryota</taxon>
        <taxon>Fungi</taxon>
        <taxon>Dikarya</taxon>
        <taxon>Ascomycota</taxon>
        <taxon>Pezizomycotina</taxon>
        <taxon>Sordariomycetes</taxon>
        <taxon>Sordariomycetidae</taxon>
        <taxon>Sordariales</taxon>
        <taxon>Podosporaceae</taxon>
        <taxon>Podospora</taxon>
    </lineage>
</organism>
<name>A0AAE0NR82_9PEZI</name>
<evidence type="ECO:0000313" key="4">
    <source>
        <dbReference type="Proteomes" id="UP001285441"/>
    </source>
</evidence>
<dbReference type="InterPro" id="IPR058334">
    <property type="entry name" value="DUF8021"/>
</dbReference>
<gene>
    <name evidence="3" type="ORF">B0H63DRAFT_474291</name>
</gene>
<evidence type="ECO:0000256" key="1">
    <source>
        <dbReference type="SAM" id="SignalP"/>
    </source>
</evidence>
<reference evidence="3" key="1">
    <citation type="journal article" date="2023" name="Mol. Phylogenet. Evol.">
        <title>Genome-scale phylogeny and comparative genomics of the fungal order Sordariales.</title>
        <authorList>
            <person name="Hensen N."/>
            <person name="Bonometti L."/>
            <person name="Westerberg I."/>
            <person name="Brannstrom I.O."/>
            <person name="Guillou S."/>
            <person name="Cros-Aarteil S."/>
            <person name="Calhoun S."/>
            <person name="Haridas S."/>
            <person name="Kuo A."/>
            <person name="Mondo S."/>
            <person name="Pangilinan J."/>
            <person name="Riley R."/>
            <person name="LaButti K."/>
            <person name="Andreopoulos B."/>
            <person name="Lipzen A."/>
            <person name="Chen C."/>
            <person name="Yan M."/>
            <person name="Daum C."/>
            <person name="Ng V."/>
            <person name="Clum A."/>
            <person name="Steindorff A."/>
            <person name="Ohm R.A."/>
            <person name="Martin F."/>
            <person name="Silar P."/>
            <person name="Natvig D.O."/>
            <person name="Lalanne C."/>
            <person name="Gautier V."/>
            <person name="Ament-Velasquez S.L."/>
            <person name="Kruys A."/>
            <person name="Hutchinson M.I."/>
            <person name="Powell A.J."/>
            <person name="Barry K."/>
            <person name="Miller A.N."/>
            <person name="Grigoriev I.V."/>
            <person name="Debuchy R."/>
            <person name="Gladieux P."/>
            <person name="Hiltunen Thoren M."/>
            <person name="Johannesson H."/>
        </authorList>
    </citation>
    <scope>NUCLEOTIDE SEQUENCE</scope>
    <source>
        <strain evidence="3">CBS 232.78</strain>
    </source>
</reference>
<feature type="domain" description="DUF8021" evidence="2">
    <location>
        <begin position="166"/>
        <end position="266"/>
    </location>
</feature>
<proteinExistence type="predicted"/>
<reference evidence="3" key="2">
    <citation type="submission" date="2023-06" db="EMBL/GenBank/DDBJ databases">
        <authorList>
            <consortium name="Lawrence Berkeley National Laboratory"/>
            <person name="Haridas S."/>
            <person name="Hensen N."/>
            <person name="Bonometti L."/>
            <person name="Westerberg I."/>
            <person name="Brannstrom I.O."/>
            <person name="Guillou S."/>
            <person name="Cros-Aarteil S."/>
            <person name="Calhoun S."/>
            <person name="Kuo A."/>
            <person name="Mondo S."/>
            <person name="Pangilinan J."/>
            <person name="Riley R."/>
            <person name="LaButti K."/>
            <person name="Andreopoulos B."/>
            <person name="Lipzen A."/>
            <person name="Chen C."/>
            <person name="Yanf M."/>
            <person name="Daum C."/>
            <person name="Ng V."/>
            <person name="Clum A."/>
            <person name="Steindorff A."/>
            <person name="Ohm R."/>
            <person name="Martin F."/>
            <person name="Silar P."/>
            <person name="Natvig D."/>
            <person name="Lalanne C."/>
            <person name="Gautier V."/>
            <person name="Ament-velasquez S.L."/>
            <person name="Kruys A."/>
            <person name="Hutchinson M.I."/>
            <person name="Powell A.J."/>
            <person name="Barry K."/>
            <person name="Miller A.N."/>
            <person name="Grigoriev I.V."/>
            <person name="Debuchy R."/>
            <person name="Gladieux P."/>
            <person name="Thoren M.H."/>
            <person name="Johannesson H."/>
        </authorList>
    </citation>
    <scope>NUCLEOTIDE SEQUENCE</scope>
    <source>
        <strain evidence="3">CBS 232.78</strain>
    </source>
</reference>
<dbReference type="AlphaFoldDB" id="A0AAE0NR82"/>
<keyword evidence="1" id="KW-0732">Signal</keyword>
<keyword evidence="4" id="KW-1185">Reference proteome</keyword>
<evidence type="ECO:0000313" key="3">
    <source>
        <dbReference type="EMBL" id="KAK3386165.1"/>
    </source>
</evidence>
<protein>
    <recommendedName>
        <fullName evidence="2">DUF8021 domain-containing protein</fullName>
    </recommendedName>
</protein>
<comment type="caution">
    <text evidence="3">The sequence shown here is derived from an EMBL/GenBank/DDBJ whole genome shotgun (WGS) entry which is preliminary data.</text>
</comment>
<dbReference type="Proteomes" id="UP001285441">
    <property type="component" value="Unassembled WGS sequence"/>
</dbReference>
<dbReference type="EMBL" id="JAULSW010000004">
    <property type="protein sequence ID" value="KAK3386165.1"/>
    <property type="molecule type" value="Genomic_DNA"/>
</dbReference>
<feature type="signal peptide" evidence="1">
    <location>
        <begin position="1"/>
        <end position="30"/>
    </location>
</feature>